<accession>A0A7J0G9M2</accession>
<evidence type="ECO:0000313" key="3">
    <source>
        <dbReference type="Proteomes" id="UP000585474"/>
    </source>
</evidence>
<sequence length="158" mass="18281">MVQYCDNNVEQYCIDIPIFDNLASDEIEGASEEDETIALMVLATYFTPKQEDEEVIEEDGEEDLRKQDGEEDHGDGHVLSLFPKMQDVVCEVLPTVKCLIEPKIEGLIEPKVEDFLQDFLSEVSPVQLCPKVGKDLWDNLRILWEWCSLEQVLRMKWE</sequence>
<keyword evidence="3" id="KW-1185">Reference proteome</keyword>
<evidence type="ECO:0000256" key="1">
    <source>
        <dbReference type="SAM" id="MobiDB-lite"/>
    </source>
</evidence>
<comment type="caution">
    <text evidence="2">The sequence shown here is derived from an EMBL/GenBank/DDBJ whole genome shotgun (WGS) entry which is preliminary data.</text>
</comment>
<dbReference type="EMBL" id="BJWL01000019">
    <property type="protein sequence ID" value="GFZ07507.1"/>
    <property type="molecule type" value="Genomic_DNA"/>
</dbReference>
<proteinExistence type="predicted"/>
<organism evidence="2 3">
    <name type="scientific">Actinidia rufa</name>
    <dbReference type="NCBI Taxonomy" id="165716"/>
    <lineage>
        <taxon>Eukaryota</taxon>
        <taxon>Viridiplantae</taxon>
        <taxon>Streptophyta</taxon>
        <taxon>Embryophyta</taxon>
        <taxon>Tracheophyta</taxon>
        <taxon>Spermatophyta</taxon>
        <taxon>Magnoliopsida</taxon>
        <taxon>eudicotyledons</taxon>
        <taxon>Gunneridae</taxon>
        <taxon>Pentapetalae</taxon>
        <taxon>asterids</taxon>
        <taxon>Ericales</taxon>
        <taxon>Actinidiaceae</taxon>
        <taxon>Actinidia</taxon>
    </lineage>
</organism>
<name>A0A7J0G9M2_9ERIC</name>
<protein>
    <submittedName>
        <fullName evidence="2">Uncharacterized protein</fullName>
    </submittedName>
</protein>
<evidence type="ECO:0000313" key="2">
    <source>
        <dbReference type="EMBL" id="GFZ07507.1"/>
    </source>
</evidence>
<gene>
    <name evidence="2" type="ORF">Acr_19g0004440</name>
</gene>
<dbReference type="Proteomes" id="UP000585474">
    <property type="component" value="Unassembled WGS sequence"/>
</dbReference>
<reference evidence="2 3" key="1">
    <citation type="submission" date="2019-07" db="EMBL/GenBank/DDBJ databases">
        <title>De Novo Assembly of kiwifruit Actinidia rufa.</title>
        <authorList>
            <person name="Sugita-Konishi S."/>
            <person name="Sato K."/>
            <person name="Mori E."/>
            <person name="Abe Y."/>
            <person name="Kisaki G."/>
            <person name="Hamano K."/>
            <person name="Suezawa K."/>
            <person name="Otani M."/>
            <person name="Fukuda T."/>
            <person name="Manabe T."/>
            <person name="Gomi K."/>
            <person name="Tabuchi M."/>
            <person name="Akimitsu K."/>
            <person name="Kataoka I."/>
        </authorList>
    </citation>
    <scope>NUCLEOTIDE SEQUENCE [LARGE SCALE GENOMIC DNA]</scope>
    <source>
        <strain evidence="3">cv. Fuchu</strain>
    </source>
</reference>
<feature type="compositionally biased region" description="Acidic residues" evidence="1">
    <location>
        <begin position="52"/>
        <end position="62"/>
    </location>
</feature>
<dbReference type="AlphaFoldDB" id="A0A7J0G9M2"/>
<feature type="region of interest" description="Disordered" evidence="1">
    <location>
        <begin position="52"/>
        <end position="76"/>
    </location>
</feature>